<reference evidence="1 2" key="1">
    <citation type="submission" date="2018-02" db="EMBL/GenBank/DDBJ databases">
        <title>Insights into the biology of acidophilic members of the Acidiferrobacteraceae family derived from comparative genomic analyses.</title>
        <authorList>
            <person name="Issotta F."/>
            <person name="Thyssen C."/>
            <person name="Mena C."/>
            <person name="Moya A."/>
            <person name="Bellenberg S."/>
            <person name="Sproer C."/>
            <person name="Covarrubias P.C."/>
            <person name="Sand W."/>
            <person name="Quatrini R."/>
            <person name="Vera M."/>
        </authorList>
    </citation>
    <scope>NUCLEOTIDE SEQUENCE [LARGE SCALE GENOMIC DNA]</scope>
    <source>
        <strain evidence="2">m-1</strain>
    </source>
</reference>
<dbReference type="OrthoDB" id="9874848at2"/>
<comment type="caution">
    <text evidence="1">The sequence shown here is derived from an EMBL/GenBank/DDBJ whole genome shotgun (WGS) entry which is preliminary data.</text>
</comment>
<organism evidence="1 2">
    <name type="scientific">Acidiferrobacter thiooxydans</name>
    <dbReference type="NCBI Taxonomy" id="163359"/>
    <lineage>
        <taxon>Bacteria</taxon>
        <taxon>Pseudomonadati</taxon>
        <taxon>Pseudomonadota</taxon>
        <taxon>Gammaproteobacteria</taxon>
        <taxon>Acidiferrobacterales</taxon>
        <taxon>Acidiferrobacteraceae</taxon>
        <taxon>Acidiferrobacter</taxon>
    </lineage>
</organism>
<keyword evidence="2" id="KW-1185">Reference proteome</keyword>
<proteinExistence type="predicted"/>
<dbReference type="AlphaFoldDB" id="A0A1C2G2I8"/>
<dbReference type="EMBL" id="PSYR01000002">
    <property type="protein sequence ID" value="RCN57037.1"/>
    <property type="molecule type" value="Genomic_DNA"/>
</dbReference>
<name>A0A1C2G2I8_9GAMM</name>
<gene>
    <name evidence="1" type="ORF">C4900_15075</name>
</gene>
<protein>
    <submittedName>
        <fullName evidence="1">Uncharacterized protein</fullName>
    </submittedName>
</protein>
<evidence type="ECO:0000313" key="1">
    <source>
        <dbReference type="EMBL" id="RCN57037.1"/>
    </source>
</evidence>
<evidence type="ECO:0000313" key="2">
    <source>
        <dbReference type="Proteomes" id="UP000253250"/>
    </source>
</evidence>
<sequence>MVTAKRMVFGVGALAWAAVSAAQPPRIAPGEWRMTADTPAGPMHYSTCLKGGRITPQKILRNEGNRCRMAGPVAIQGTVVTVSEVCHIAQAGGQEGIRVHVSARLHLGPGGRSFSGRTNAIITTRFGNVTEHQRIQGVRTGSCTGG</sequence>
<accession>A0A1C2G2I8</accession>
<dbReference type="Proteomes" id="UP000253250">
    <property type="component" value="Unassembled WGS sequence"/>
</dbReference>
<dbReference type="STRING" id="163359.A9R16_10475"/>
<dbReference type="RefSeq" id="WP_065969758.1">
    <property type="nucleotide sequence ID" value="NZ_CP080624.1"/>
</dbReference>